<reference evidence="4 5" key="1">
    <citation type="submission" date="2019-04" db="EMBL/GenBank/DDBJ databases">
        <title>Flavobacterium sp. nov. isolated from construction timber.</title>
        <authorList>
            <person name="Lin S.-Y."/>
            <person name="Chang C.-T."/>
            <person name="Young C.-C."/>
        </authorList>
    </citation>
    <scope>NUCLEOTIDE SEQUENCE [LARGE SCALE GENOMIC DNA]</scope>
    <source>
        <strain evidence="4 5">CC-CTC003</strain>
    </source>
</reference>
<dbReference type="GO" id="GO:0008170">
    <property type="term" value="F:N-methyltransferase activity"/>
    <property type="evidence" value="ECO:0007669"/>
    <property type="project" value="InterPro"/>
</dbReference>
<dbReference type="RefSeq" id="WP_136401976.1">
    <property type="nucleotide sequence ID" value="NZ_SSNZ01000001.1"/>
</dbReference>
<dbReference type="AlphaFoldDB" id="A0A4S4A560"/>
<dbReference type="Proteomes" id="UP000307507">
    <property type="component" value="Unassembled WGS sequence"/>
</dbReference>
<organism evidence="4 5">
    <name type="scientific">Flavobacterium supellecticarium</name>
    <dbReference type="NCBI Taxonomy" id="2565924"/>
    <lineage>
        <taxon>Bacteria</taxon>
        <taxon>Pseudomonadati</taxon>
        <taxon>Bacteroidota</taxon>
        <taxon>Flavobacteriia</taxon>
        <taxon>Flavobacteriales</taxon>
        <taxon>Flavobacteriaceae</taxon>
        <taxon>Flavobacterium</taxon>
    </lineage>
</organism>
<keyword evidence="5" id="KW-1185">Reference proteome</keyword>
<dbReference type="InterPro" id="IPR029063">
    <property type="entry name" value="SAM-dependent_MTases_sf"/>
</dbReference>
<keyword evidence="2 4" id="KW-0808">Transferase</keyword>
<protein>
    <submittedName>
        <fullName evidence="4">Site-specific DNA-methyltransferase</fullName>
    </submittedName>
</protein>
<sequence>MQKVSNPTIESEFDRFLIELPFKEFPYSKRNWGDPLHSLCSFSGKLKPSLAHHLINKFTSEGEKVFDFFSGSGTVPFEASLQSRISFGLDINPIAVAISKGKVGIPNEVDCMNILLDLRNHIDNFILQPTVIEKAGAFGFNKTLIEYYHENTFAEILKARDFFLNYPNKNDSYYLILGSLLHILHGNRPYALSRKSHPITPYAPTGEYEYKSLHEKLSDKVFKGLKTNKSEGFNRGNIYQGDIMKNWNEDIKDVNAIISSPPFFESTKFYLTNWIRSWFMGWENEDFELEKEAFIETKQKKSFELYNEIFVQAKDRLTNNGIMILHLGKSDKKDMGEIILPIAKKYFQTAKLYNEDVSMVENHGMTDKGSVNVHQYILAH</sequence>
<evidence type="ECO:0000313" key="4">
    <source>
        <dbReference type="EMBL" id="THF53453.1"/>
    </source>
</evidence>
<proteinExistence type="predicted"/>
<comment type="caution">
    <text evidence="4">The sequence shown here is derived from an EMBL/GenBank/DDBJ whole genome shotgun (WGS) entry which is preliminary data.</text>
</comment>
<dbReference type="SUPFAM" id="SSF53335">
    <property type="entry name" value="S-adenosyl-L-methionine-dependent methyltransferases"/>
    <property type="match status" value="1"/>
</dbReference>
<dbReference type="EMBL" id="SSNZ01000001">
    <property type="protein sequence ID" value="THF53453.1"/>
    <property type="molecule type" value="Genomic_DNA"/>
</dbReference>
<dbReference type="InterPro" id="IPR002941">
    <property type="entry name" value="DNA_methylase_N4/N6"/>
</dbReference>
<dbReference type="OrthoDB" id="9800801at2"/>
<evidence type="ECO:0000256" key="2">
    <source>
        <dbReference type="ARBA" id="ARBA00022679"/>
    </source>
</evidence>
<keyword evidence="1 4" id="KW-0489">Methyltransferase</keyword>
<dbReference type="Pfam" id="PF01555">
    <property type="entry name" value="N6_N4_Mtase"/>
    <property type="match status" value="1"/>
</dbReference>
<dbReference type="GO" id="GO:0003677">
    <property type="term" value="F:DNA binding"/>
    <property type="evidence" value="ECO:0007669"/>
    <property type="project" value="InterPro"/>
</dbReference>
<evidence type="ECO:0000313" key="5">
    <source>
        <dbReference type="Proteomes" id="UP000307507"/>
    </source>
</evidence>
<dbReference type="GO" id="GO:0032259">
    <property type="term" value="P:methylation"/>
    <property type="evidence" value="ECO:0007669"/>
    <property type="project" value="UniProtKB-KW"/>
</dbReference>
<feature type="domain" description="DNA methylase N-4/N-6" evidence="3">
    <location>
        <begin position="49"/>
        <end position="99"/>
    </location>
</feature>
<accession>A0A4S4A560</accession>
<gene>
    <name evidence="4" type="ORF">E6C50_04420</name>
</gene>
<name>A0A4S4A560_9FLAO</name>
<evidence type="ECO:0000259" key="3">
    <source>
        <dbReference type="Pfam" id="PF01555"/>
    </source>
</evidence>
<dbReference type="Gene3D" id="3.40.50.150">
    <property type="entry name" value="Vaccinia Virus protein VP39"/>
    <property type="match status" value="2"/>
</dbReference>
<evidence type="ECO:0000256" key="1">
    <source>
        <dbReference type="ARBA" id="ARBA00022603"/>
    </source>
</evidence>